<organism evidence="1 2">
    <name type="scientific">Perkinsus olseni</name>
    <name type="common">Perkinsus atlanticus</name>
    <dbReference type="NCBI Taxonomy" id="32597"/>
    <lineage>
        <taxon>Eukaryota</taxon>
        <taxon>Sar</taxon>
        <taxon>Alveolata</taxon>
        <taxon>Perkinsozoa</taxon>
        <taxon>Perkinsea</taxon>
        <taxon>Perkinsida</taxon>
        <taxon>Perkinsidae</taxon>
        <taxon>Perkinsus</taxon>
    </lineage>
</organism>
<evidence type="ECO:0000313" key="2">
    <source>
        <dbReference type="Proteomes" id="UP000574390"/>
    </source>
</evidence>
<protein>
    <recommendedName>
        <fullName evidence="3">DDE Tnp4 domain-containing protein</fullName>
    </recommendedName>
</protein>
<dbReference type="Proteomes" id="UP000574390">
    <property type="component" value="Unassembled WGS sequence"/>
</dbReference>
<name>A0A7J6Q4S4_PEROL</name>
<proteinExistence type="predicted"/>
<evidence type="ECO:0008006" key="3">
    <source>
        <dbReference type="Google" id="ProtNLM"/>
    </source>
</evidence>
<comment type="caution">
    <text evidence="1">The sequence shown here is derived from an EMBL/GenBank/DDBJ whole genome shotgun (WGS) entry which is preliminary data.</text>
</comment>
<evidence type="ECO:0000313" key="1">
    <source>
        <dbReference type="EMBL" id="KAF4703192.1"/>
    </source>
</evidence>
<sequence length="191" mass="21975">MEDIQDIAVIGVLRAFPQADHYNPFEALPDAKFFESFRFTKRACVVVLREVLPHLPRRVSRAGGVQPFMRVLFAMYYLATGNYYWCVGRGMQSSNASAWRYIKNGLTALTSYAVVQRWIPWYSPVDAQLMERRFRAHRQLPMVIGAVDGKQIPVLSPAEHEEAYINRKGYSSINIMCICDLDGIFRYVDAR</sequence>
<gene>
    <name evidence="1" type="ORF">FOZ62_003376</name>
</gene>
<dbReference type="EMBL" id="JABANM010032285">
    <property type="protein sequence ID" value="KAF4703192.1"/>
    <property type="molecule type" value="Genomic_DNA"/>
</dbReference>
<reference evidence="1 2" key="1">
    <citation type="submission" date="2020-04" db="EMBL/GenBank/DDBJ databases">
        <title>Perkinsus olseni comparative genomics.</title>
        <authorList>
            <person name="Bogema D.R."/>
        </authorList>
    </citation>
    <scope>NUCLEOTIDE SEQUENCE [LARGE SCALE GENOMIC DNA]</scope>
    <source>
        <strain evidence="1">ATCC PRA-205</strain>
    </source>
</reference>
<accession>A0A7J6Q4S4</accession>
<dbReference type="AlphaFoldDB" id="A0A7J6Q4S4"/>